<proteinExistence type="predicted"/>
<protein>
    <recommendedName>
        <fullName evidence="5">Tryptophan synthase alpha chain</fullName>
    </recommendedName>
</protein>
<keyword evidence="1 2" id="KW-0732">Signal</keyword>
<evidence type="ECO:0000313" key="3">
    <source>
        <dbReference type="EMBL" id="PZR09590.1"/>
    </source>
</evidence>
<comment type="caution">
    <text evidence="3">The sequence shown here is derived from an EMBL/GenBank/DDBJ whole genome shotgun (WGS) entry which is preliminary data.</text>
</comment>
<feature type="signal peptide" evidence="2">
    <location>
        <begin position="1"/>
        <end position="24"/>
    </location>
</feature>
<sequence length="609" mass="63277">MAQKHLLPISAAVVALFLSGCTCATPGVSCRTEADCTIPGSMRCDPEAMLCVQCVSDEHCEAGFVCNGGTCEAGCRSEDDRCVGAMCRPGIGCVECVLDAHCLAGQTCNNGTCVNGCSAANPTCPSGQVCDTAAGQCVECTTNSQCNNAPLNICNPATNKCVQCVTGTDCRDPNRPVCDPASNTCVGCLSNTDCPNGVCVQNQCVQCTSDSQCGGTTPRCNLGTNTCVACLPGATDNCPTGQYCRPDFTCEQGCKTGTDCPSGVCLPNHSCQMCTQDSQCAAGNVCNNGTCVGACSATAPCGAGETCCNGRCESLQNDADNCGACGVACGTNKACCAGACRDTTATNNCGACGVTCTADQFCDGSQCRDKTFPNFCANQNVVALRDGQPLDNAATTVLASTITQYCSSSTQITFADDDDPTVVEQRPPLQPDGGPALDAGQPGRLLLGGSYTVVTAGGPFPNLPVNWLERNKKVTKVYFSNNVNGTEFYFKQRLNDGGVDPIVVQRAQSECGPSDGGVYLADGGMGSRGRDVFLVELAIDPASGTLALISYGLCSPGNGTQAAAWYWANVMLPNRMAYTDEWYIYEWRDTNGDFTPDITDQYTRLASGR</sequence>
<dbReference type="Pfam" id="PF04885">
    <property type="entry name" value="Stig1"/>
    <property type="match status" value="1"/>
</dbReference>
<evidence type="ECO:0000313" key="4">
    <source>
        <dbReference type="Proteomes" id="UP000249061"/>
    </source>
</evidence>
<name>A0A2W5T2G7_9BACT</name>
<evidence type="ECO:0008006" key="5">
    <source>
        <dbReference type="Google" id="ProtNLM"/>
    </source>
</evidence>
<gene>
    <name evidence="3" type="ORF">DI536_21865</name>
</gene>
<dbReference type="InterPro" id="IPR026435">
    <property type="entry name" value="Myxo_Cys_rpt"/>
</dbReference>
<dbReference type="Proteomes" id="UP000249061">
    <property type="component" value="Unassembled WGS sequence"/>
</dbReference>
<reference evidence="3 4" key="1">
    <citation type="submission" date="2017-08" db="EMBL/GenBank/DDBJ databases">
        <title>Infants hospitalized years apart are colonized by the same room-sourced microbial strains.</title>
        <authorList>
            <person name="Brooks B."/>
            <person name="Olm M.R."/>
            <person name="Firek B.A."/>
            <person name="Baker R."/>
            <person name="Thomas B.C."/>
            <person name="Morowitz M.J."/>
            <person name="Banfield J.F."/>
        </authorList>
    </citation>
    <scope>NUCLEOTIDE SEQUENCE [LARGE SCALE GENOMIC DNA]</scope>
    <source>
        <strain evidence="3">S2_003_000_R2_14</strain>
    </source>
</reference>
<dbReference type="AlphaFoldDB" id="A0A2W5T2G7"/>
<dbReference type="EMBL" id="QFQP01000020">
    <property type="protein sequence ID" value="PZR09590.1"/>
    <property type="molecule type" value="Genomic_DNA"/>
</dbReference>
<organism evidence="3 4">
    <name type="scientific">Archangium gephyra</name>
    <dbReference type="NCBI Taxonomy" id="48"/>
    <lineage>
        <taxon>Bacteria</taxon>
        <taxon>Pseudomonadati</taxon>
        <taxon>Myxococcota</taxon>
        <taxon>Myxococcia</taxon>
        <taxon>Myxococcales</taxon>
        <taxon>Cystobacterineae</taxon>
        <taxon>Archangiaceae</taxon>
        <taxon>Archangium</taxon>
    </lineage>
</organism>
<evidence type="ECO:0000256" key="2">
    <source>
        <dbReference type="SAM" id="SignalP"/>
    </source>
</evidence>
<dbReference type="InterPro" id="IPR006969">
    <property type="entry name" value="Stig-like"/>
</dbReference>
<accession>A0A2W5T2G7</accession>
<feature type="chain" id="PRO_5016082143" description="Tryptophan synthase alpha chain" evidence="2">
    <location>
        <begin position="25"/>
        <end position="609"/>
    </location>
</feature>
<evidence type="ECO:0000256" key="1">
    <source>
        <dbReference type="ARBA" id="ARBA00022729"/>
    </source>
</evidence>
<dbReference type="PROSITE" id="PS51257">
    <property type="entry name" value="PROKAR_LIPOPROTEIN"/>
    <property type="match status" value="1"/>
</dbReference>
<dbReference type="NCBIfam" id="TIGR04201">
    <property type="entry name" value="Myxo_Cys_RPT"/>
    <property type="match status" value="1"/>
</dbReference>